<dbReference type="AlphaFoldDB" id="A0A9P7A9R0"/>
<proteinExistence type="predicted"/>
<gene>
    <name evidence="1" type="ORF">EV702DRAFT_1191228</name>
</gene>
<evidence type="ECO:0000313" key="2">
    <source>
        <dbReference type="Proteomes" id="UP000714275"/>
    </source>
</evidence>
<dbReference type="EMBL" id="JABBWD010000001">
    <property type="protein sequence ID" value="KAG1784227.1"/>
    <property type="molecule type" value="Genomic_DNA"/>
</dbReference>
<comment type="caution">
    <text evidence="1">The sequence shown here is derived from an EMBL/GenBank/DDBJ whole genome shotgun (WGS) entry which is preliminary data.</text>
</comment>
<dbReference type="Proteomes" id="UP000714275">
    <property type="component" value="Unassembled WGS sequence"/>
</dbReference>
<name>A0A9P7A9R0_9AGAM</name>
<reference evidence="1" key="1">
    <citation type="journal article" date="2020" name="New Phytol.">
        <title>Comparative genomics reveals dynamic genome evolution in host specialist ectomycorrhizal fungi.</title>
        <authorList>
            <person name="Lofgren L.A."/>
            <person name="Nguyen N.H."/>
            <person name="Vilgalys R."/>
            <person name="Ruytinx J."/>
            <person name="Liao H.L."/>
            <person name="Branco S."/>
            <person name="Kuo A."/>
            <person name="LaButti K."/>
            <person name="Lipzen A."/>
            <person name="Andreopoulos W."/>
            <person name="Pangilinan J."/>
            <person name="Riley R."/>
            <person name="Hundley H."/>
            <person name="Na H."/>
            <person name="Barry K."/>
            <person name="Grigoriev I.V."/>
            <person name="Stajich J.E."/>
            <person name="Kennedy P.G."/>
        </authorList>
    </citation>
    <scope>NUCLEOTIDE SEQUENCE</scope>
    <source>
        <strain evidence="1">DOB743</strain>
    </source>
</reference>
<accession>A0A9P7A9R0</accession>
<protein>
    <submittedName>
        <fullName evidence="1">Uncharacterized protein</fullName>
    </submittedName>
</protein>
<keyword evidence="2" id="KW-1185">Reference proteome</keyword>
<sequence length="118" mass="12933">MSTSFEEHLTKALLQSSKDSCRACSTSSSTSESSATHTSILHEADIDHFAEIGFDVLVGTLANQLGFQGDIVKTVYGHLTSYEQTVQVMELMQEAAEECAVAEILSKNKENSYEESDY</sequence>
<evidence type="ECO:0000313" key="1">
    <source>
        <dbReference type="EMBL" id="KAG1784227.1"/>
    </source>
</evidence>
<dbReference type="OrthoDB" id="2691231at2759"/>
<organism evidence="1 2">
    <name type="scientific">Suillus placidus</name>
    <dbReference type="NCBI Taxonomy" id="48579"/>
    <lineage>
        <taxon>Eukaryota</taxon>
        <taxon>Fungi</taxon>
        <taxon>Dikarya</taxon>
        <taxon>Basidiomycota</taxon>
        <taxon>Agaricomycotina</taxon>
        <taxon>Agaricomycetes</taxon>
        <taxon>Agaricomycetidae</taxon>
        <taxon>Boletales</taxon>
        <taxon>Suillineae</taxon>
        <taxon>Suillaceae</taxon>
        <taxon>Suillus</taxon>
    </lineage>
</organism>